<gene>
    <name evidence="1" type="ORF">UCDDA912_g06124</name>
</gene>
<evidence type="ECO:0000313" key="2">
    <source>
        <dbReference type="Proteomes" id="UP000034680"/>
    </source>
</evidence>
<reference evidence="1 2" key="1">
    <citation type="submission" date="2015-05" db="EMBL/GenBank/DDBJ databases">
        <title>Distinctive expansion of gene families associated with plant cell wall degradation and secondary metabolism in the genomes of grapevine trunk pathogens.</title>
        <authorList>
            <person name="Lawrence D.P."/>
            <person name="Travadon R."/>
            <person name="Rolshausen P.E."/>
            <person name="Baumgartner K."/>
        </authorList>
    </citation>
    <scope>NUCLEOTIDE SEQUENCE [LARGE SCALE GENOMIC DNA]</scope>
    <source>
        <strain evidence="1">DA912</strain>
    </source>
</reference>
<organism evidence="1 2">
    <name type="scientific">Diaporthe ampelina</name>
    <dbReference type="NCBI Taxonomy" id="1214573"/>
    <lineage>
        <taxon>Eukaryota</taxon>
        <taxon>Fungi</taxon>
        <taxon>Dikarya</taxon>
        <taxon>Ascomycota</taxon>
        <taxon>Pezizomycotina</taxon>
        <taxon>Sordariomycetes</taxon>
        <taxon>Sordariomycetidae</taxon>
        <taxon>Diaporthales</taxon>
        <taxon>Diaporthaceae</taxon>
        <taxon>Diaporthe</taxon>
    </lineage>
</organism>
<dbReference type="EMBL" id="LCUC01000225">
    <property type="protein sequence ID" value="KKY33879.1"/>
    <property type="molecule type" value="Genomic_DNA"/>
</dbReference>
<proteinExistence type="predicted"/>
<dbReference type="InterPro" id="IPR029063">
    <property type="entry name" value="SAM-dependent_MTases_sf"/>
</dbReference>
<dbReference type="GO" id="GO:0032259">
    <property type="term" value="P:methylation"/>
    <property type="evidence" value="ECO:0007669"/>
    <property type="project" value="UniProtKB-KW"/>
</dbReference>
<keyword evidence="1" id="KW-0489">Methyltransferase</keyword>
<keyword evidence="2" id="KW-1185">Reference proteome</keyword>
<reference evidence="1 2" key="2">
    <citation type="submission" date="2015-05" db="EMBL/GenBank/DDBJ databases">
        <authorList>
            <person name="Morales-Cruz A."/>
            <person name="Amrine K.C."/>
            <person name="Cantu D."/>
        </authorList>
    </citation>
    <scope>NUCLEOTIDE SEQUENCE [LARGE SCALE GENOMIC DNA]</scope>
    <source>
        <strain evidence="1">DA912</strain>
    </source>
</reference>
<comment type="caution">
    <text evidence="1">The sequence shown here is derived from an EMBL/GenBank/DDBJ whole genome shotgun (WGS) entry which is preliminary data.</text>
</comment>
<name>A0A0G2FIH3_9PEZI</name>
<dbReference type="GO" id="GO:0008168">
    <property type="term" value="F:methyltransferase activity"/>
    <property type="evidence" value="ECO:0007669"/>
    <property type="project" value="UniProtKB-KW"/>
</dbReference>
<accession>A0A0G2FIH3</accession>
<dbReference type="OrthoDB" id="2013972at2759"/>
<dbReference type="STRING" id="1214573.A0A0G2FIH3"/>
<dbReference type="Proteomes" id="UP000034680">
    <property type="component" value="Unassembled WGS sequence"/>
</dbReference>
<dbReference type="SUPFAM" id="SSF53335">
    <property type="entry name" value="S-adenosyl-L-methionine-dependent methyltransferases"/>
    <property type="match status" value="1"/>
</dbReference>
<protein>
    <submittedName>
        <fullName evidence="1">Putative methyltransferase domain-containing protein</fullName>
    </submittedName>
</protein>
<keyword evidence="1" id="KW-0808">Transferase</keyword>
<sequence length="178" mass="20029">MENSELQEWVFSYKLDYIHLRGMTTCFNDVKTVMHRALHGLTAGCWIEFQEGCFNPQPDDDALEGTALGRWCRLVASGAAKCGRDLTKAREYKQQLAETGFVDVHEQVINVPGGPWPEDKKAKLLGVYFANMLCMGAIDSFKKLLAASGELSSSEMDELSKKVKEDVQNPGIRWYMPM</sequence>
<dbReference type="AlphaFoldDB" id="A0A0G2FIH3"/>
<evidence type="ECO:0000313" key="1">
    <source>
        <dbReference type="EMBL" id="KKY33879.1"/>
    </source>
</evidence>